<dbReference type="GO" id="GO:0042981">
    <property type="term" value="P:regulation of apoptotic process"/>
    <property type="evidence" value="ECO:0007669"/>
    <property type="project" value="TreeGrafter"/>
</dbReference>
<dbReference type="InterPro" id="IPR001394">
    <property type="entry name" value="Peptidase_C19_UCH"/>
</dbReference>
<evidence type="ECO:0000256" key="5">
    <source>
        <dbReference type="ARBA" id="ARBA00022786"/>
    </source>
</evidence>
<dbReference type="AlphaFoldDB" id="S4REC1"/>
<reference evidence="15" key="1">
    <citation type="submission" date="2025-08" db="UniProtKB">
        <authorList>
            <consortium name="Ensembl"/>
        </authorList>
    </citation>
    <scope>IDENTIFICATION</scope>
</reference>
<keyword evidence="4" id="KW-0645">Protease</keyword>
<sequence length="184" mass="19341">GSANESAEPDLDRLLAASASQVLRSRLEFVPAASSGDASSRLAALRLKYKPLGRRGDAAIAPSASWPGPAGGSGGSTGPGPPQDGIPAPQKVLFAAERLVLTWERVQRVGAGLHNLGNTCFLNSTLQCLAYTPPLANYLMSREHTRACTQSGFCMLCIMQNHLVKTFSNPGSAIKPLSVINDLK</sequence>
<evidence type="ECO:0000256" key="7">
    <source>
        <dbReference type="ARBA" id="ARBA00022807"/>
    </source>
</evidence>
<dbReference type="GO" id="GO:0016579">
    <property type="term" value="P:protein deubiquitination"/>
    <property type="evidence" value="ECO:0007669"/>
    <property type="project" value="InterPro"/>
</dbReference>
<dbReference type="GO" id="GO:0004843">
    <property type="term" value="F:cysteine-type deubiquitinase activity"/>
    <property type="evidence" value="ECO:0007669"/>
    <property type="project" value="UniProtKB-EC"/>
</dbReference>
<dbReference type="PROSITE" id="PS00972">
    <property type="entry name" value="USP_1"/>
    <property type="match status" value="1"/>
</dbReference>
<evidence type="ECO:0000259" key="14">
    <source>
        <dbReference type="PROSITE" id="PS50235"/>
    </source>
</evidence>
<keyword evidence="5" id="KW-0833">Ubl conjugation pathway</keyword>
<evidence type="ECO:0000256" key="8">
    <source>
        <dbReference type="ARBA" id="ARBA00039432"/>
    </source>
</evidence>
<evidence type="ECO:0000256" key="11">
    <source>
        <dbReference type="ARBA" id="ARBA00042420"/>
    </source>
</evidence>
<evidence type="ECO:0000256" key="10">
    <source>
        <dbReference type="ARBA" id="ARBA00042154"/>
    </source>
</evidence>
<evidence type="ECO:0000256" key="6">
    <source>
        <dbReference type="ARBA" id="ARBA00022801"/>
    </source>
</evidence>
<dbReference type="GeneTree" id="ENSGT00940000157948"/>
<evidence type="ECO:0000313" key="15">
    <source>
        <dbReference type="Ensembl" id="ENSPMAP00000003553.1"/>
    </source>
</evidence>
<name>S4REC1_PETMA</name>
<evidence type="ECO:0000256" key="2">
    <source>
        <dbReference type="ARBA" id="ARBA00009085"/>
    </source>
</evidence>
<dbReference type="Ensembl" id="ENSPMAT00000003568.1">
    <property type="protein sequence ID" value="ENSPMAP00000003553.1"/>
    <property type="gene ID" value="ENSPMAG00000003263.1"/>
</dbReference>
<evidence type="ECO:0000256" key="3">
    <source>
        <dbReference type="ARBA" id="ARBA00012759"/>
    </source>
</evidence>
<evidence type="ECO:0000256" key="1">
    <source>
        <dbReference type="ARBA" id="ARBA00000707"/>
    </source>
</evidence>
<dbReference type="GO" id="GO:0005829">
    <property type="term" value="C:cytosol"/>
    <property type="evidence" value="ECO:0007669"/>
    <property type="project" value="TreeGrafter"/>
</dbReference>
<dbReference type="InterPro" id="IPR038765">
    <property type="entry name" value="Papain-like_cys_pep_sf"/>
</dbReference>
<keyword evidence="6" id="KW-0378">Hydrolase</keyword>
<dbReference type="EC" id="3.4.19.12" evidence="3"/>
<dbReference type="InterPro" id="IPR028889">
    <property type="entry name" value="USP"/>
</dbReference>
<dbReference type="GO" id="GO:0006508">
    <property type="term" value="P:proteolysis"/>
    <property type="evidence" value="ECO:0007669"/>
    <property type="project" value="UniProtKB-KW"/>
</dbReference>
<evidence type="ECO:0000256" key="4">
    <source>
        <dbReference type="ARBA" id="ARBA00022670"/>
    </source>
</evidence>
<feature type="region of interest" description="Disordered" evidence="13">
    <location>
        <begin position="60"/>
        <end position="88"/>
    </location>
</feature>
<protein>
    <recommendedName>
        <fullName evidence="8">Ubiquitin carboxyl-terminal hydrolase 36</fullName>
        <ecNumber evidence="3">3.4.19.12</ecNumber>
    </recommendedName>
    <alternativeName>
        <fullName evidence="11">Deubiquitinating enzyme 36</fullName>
    </alternativeName>
    <alternativeName>
        <fullName evidence="10">Protein scrawny</fullName>
    </alternativeName>
    <alternativeName>
        <fullName evidence="9">Ubiquitin thioesterase 36</fullName>
    </alternativeName>
    <alternativeName>
        <fullName evidence="12">Ubiquitin-specific-processing protease 36</fullName>
    </alternativeName>
</protein>
<feature type="compositionally biased region" description="Gly residues" evidence="13">
    <location>
        <begin position="69"/>
        <end position="78"/>
    </location>
</feature>
<dbReference type="PANTHER" id="PTHR24006">
    <property type="entry name" value="UBIQUITIN CARBOXYL-TERMINAL HYDROLASE"/>
    <property type="match status" value="1"/>
</dbReference>
<dbReference type="PANTHER" id="PTHR24006:SF758">
    <property type="entry name" value="UBIQUITIN CARBOXYL-TERMINAL HYDROLASE 36"/>
    <property type="match status" value="1"/>
</dbReference>
<dbReference type="HOGENOM" id="CLU_1492339_0_0_1"/>
<dbReference type="SUPFAM" id="SSF54001">
    <property type="entry name" value="Cysteine proteinases"/>
    <property type="match status" value="1"/>
</dbReference>
<dbReference type="Pfam" id="PF00443">
    <property type="entry name" value="UCH"/>
    <property type="match status" value="1"/>
</dbReference>
<evidence type="ECO:0000256" key="9">
    <source>
        <dbReference type="ARBA" id="ARBA00041300"/>
    </source>
</evidence>
<organism evidence="15">
    <name type="scientific">Petromyzon marinus</name>
    <name type="common">Sea lamprey</name>
    <dbReference type="NCBI Taxonomy" id="7757"/>
    <lineage>
        <taxon>Eukaryota</taxon>
        <taxon>Metazoa</taxon>
        <taxon>Chordata</taxon>
        <taxon>Craniata</taxon>
        <taxon>Vertebrata</taxon>
        <taxon>Cyclostomata</taxon>
        <taxon>Hyperoartia</taxon>
        <taxon>Petromyzontiformes</taxon>
        <taxon>Petromyzontidae</taxon>
        <taxon>Petromyzon</taxon>
    </lineage>
</organism>
<evidence type="ECO:0000256" key="13">
    <source>
        <dbReference type="SAM" id="MobiDB-lite"/>
    </source>
</evidence>
<dbReference type="InterPro" id="IPR018200">
    <property type="entry name" value="USP_CS"/>
</dbReference>
<accession>S4REC1</accession>
<proteinExistence type="inferred from homology"/>
<comment type="similarity">
    <text evidence="2">Belongs to the peptidase C19 family.</text>
</comment>
<dbReference type="OMA" id="REHTRAC"/>
<reference evidence="15" key="2">
    <citation type="submission" date="2025-09" db="UniProtKB">
        <authorList>
            <consortium name="Ensembl"/>
        </authorList>
    </citation>
    <scope>IDENTIFICATION</scope>
</reference>
<dbReference type="Gene3D" id="3.90.70.10">
    <property type="entry name" value="Cysteine proteinases"/>
    <property type="match status" value="1"/>
</dbReference>
<dbReference type="InterPro" id="IPR050164">
    <property type="entry name" value="Peptidase_C19"/>
</dbReference>
<dbReference type="FunFam" id="3.90.70.10:FF:000119">
    <property type="entry name" value="Ubiquitin specific peptidase 36"/>
    <property type="match status" value="1"/>
</dbReference>
<dbReference type="STRING" id="7757.ENSPMAP00000003553"/>
<dbReference type="GO" id="GO:0005634">
    <property type="term" value="C:nucleus"/>
    <property type="evidence" value="ECO:0007669"/>
    <property type="project" value="TreeGrafter"/>
</dbReference>
<dbReference type="PROSITE" id="PS50235">
    <property type="entry name" value="USP_3"/>
    <property type="match status" value="1"/>
</dbReference>
<evidence type="ECO:0000256" key="12">
    <source>
        <dbReference type="ARBA" id="ARBA00043009"/>
    </source>
</evidence>
<feature type="domain" description="USP" evidence="14">
    <location>
        <begin position="111"/>
        <end position="184"/>
    </location>
</feature>
<keyword evidence="7" id="KW-0788">Thiol protease</keyword>
<comment type="catalytic activity">
    <reaction evidence="1">
        <text>Thiol-dependent hydrolysis of ester, thioester, amide, peptide and isopeptide bonds formed by the C-terminal Gly of ubiquitin (a 76-residue protein attached to proteins as an intracellular targeting signal).</text>
        <dbReference type="EC" id="3.4.19.12"/>
    </reaction>
</comment>